<accession>A0A4Q9H322</accession>
<dbReference type="RefSeq" id="WP_131032689.1">
    <property type="nucleotide sequence ID" value="NZ_SIXF01000058.1"/>
</dbReference>
<evidence type="ECO:0000313" key="2">
    <source>
        <dbReference type="EMBL" id="TBO35945.1"/>
    </source>
</evidence>
<keyword evidence="1" id="KW-0812">Transmembrane</keyword>
<gene>
    <name evidence="2" type="ORF">EYS08_25395</name>
</gene>
<keyword evidence="3" id="KW-1185">Reference proteome</keyword>
<sequence length="85" mass="9659">MGNQLPTSEDLEAYHRVKRFFEATKDLTGPVAIKSEGRFSLIPKKYKWVFIIALAIAAFSTYYAVTTLIFGQEFWVRSIAGPARK</sequence>
<dbReference type="AlphaFoldDB" id="A0A4Q9H322"/>
<keyword evidence="1" id="KW-1133">Transmembrane helix</keyword>
<comment type="caution">
    <text evidence="2">The sequence shown here is derived from an EMBL/GenBank/DDBJ whole genome shotgun (WGS) entry which is preliminary data.</text>
</comment>
<proteinExistence type="predicted"/>
<evidence type="ECO:0000256" key="1">
    <source>
        <dbReference type="SAM" id="Phobius"/>
    </source>
</evidence>
<name>A0A4Q9H322_9SPHI</name>
<dbReference type="EMBL" id="SIXF01000058">
    <property type="protein sequence ID" value="TBO35945.1"/>
    <property type="molecule type" value="Genomic_DNA"/>
</dbReference>
<dbReference type="Proteomes" id="UP000291819">
    <property type="component" value="Unassembled WGS sequence"/>
</dbReference>
<reference evidence="2 3" key="1">
    <citation type="submission" date="2019-02" db="EMBL/GenBank/DDBJ databases">
        <title>Pedobacter kyonggii whole genome sequence analysis.</title>
        <authorList>
            <person name="Dahal R.H."/>
        </authorList>
    </citation>
    <scope>NUCLEOTIDE SEQUENCE [LARGE SCALE GENOMIC DNA]</scope>
    <source>
        <strain evidence="2 3">K-4-11-1</strain>
    </source>
</reference>
<protein>
    <submittedName>
        <fullName evidence="2">Uncharacterized protein</fullName>
    </submittedName>
</protein>
<organism evidence="2 3">
    <name type="scientific">Pedobacter kyonggii</name>
    <dbReference type="NCBI Taxonomy" id="1926871"/>
    <lineage>
        <taxon>Bacteria</taxon>
        <taxon>Pseudomonadati</taxon>
        <taxon>Bacteroidota</taxon>
        <taxon>Sphingobacteriia</taxon>
        <taxon>Sphingobacteriales</taxon>
        <taxon>Sphingobacteriaceae</taxon>
        <taxon>Pedobacter</taxon>
    </lineage>
</organism>
<keyword evidence="1" id="KW-0472">Membrane</keyword>
<dbReference type="OrthoDB" id="9903313at2"/>
<evidence type="ECO:0000313" key="3">
    <source>
        <dbReference type="Proteomes" id="UP000291819"/>
    </source>
</evidence>
<feature type="transmembrane region" description="Helical" evidence="1">
    <location>
        <begin position="48"/>
        <end position="70"/>
    </location>
</feature>